<dbReference type="AlphaFoldDB" id="A0A8X6WZK9"/>
<proteinExistence type="predicted"/>
<accession>A0A8X6WZK9</accession>
<name>A0A8X6WZK9_9ARAC</name>
<dbReference type="Proteomes" id="UP000886998">
    <property type="component" value="Unassembled WGS sequence"/>
</dbReference>
<protein>
    <submittedName>
        <fullName evidence="1">Uncharacterized protein</fullName>
    </submittedName>
</protein>
<comment type="caution">
    <text evidence="1">The sequence shown here is derived from an EMBL/GenBank/DDBJ whole genome shotgun (WGS) entry which is preliminary data.</text>
</comment>
<dbReference type="EMBL" id="BMAV01003290">
    <property type="protein sequence ID" value="GFY42761.1"/>
    <property type="molecule type" value="Genomic_DNA"/>
</dbReference>
<dbReference type="EMBL" id="BMAV01010988">
    <property type="protein sequence ID" value="GFY56472.1"/>
    <property type="molecule type" value="Genomic_DNA"/>
</dbReference>
<evidence type="ECO:0000313" key="1">
    <source>
        <dbReference type="EMBL" id="GFY42761.1"/>
    </source>
</evidence>
<organism evidence="1 3">
    <name type="scientific">Trichonephila inaurata madagascariensis</name>
    <dbReference type="NCBI Taxonomy" id="2747483"/>
    <lineage>
        <taxon>Eukaryota</taxon>
        <taxon>Metazoa</taxon>
        <taxon>Ecdysozoa</taxon>
        <taxon>Arthropoda</taxon>
        <taxon>Chelicerata</taxon>
        <taxon>Arachnida</taxon>
        <taxon>Araneae</taxon>
        <taxon>Araneomorphae</taxon>
        <taxon>Entelegynae</taxon>
        <taxon>Araneoidea</taxon>
        <taxon>Nephilidae</taxon>
        <taxon>Trichonephila</taxon>
        <taxon>Trichonephila inaurata</taxon>
    </lineage>
</organism>
<sequence>MATAYNSKQTYLEHRLTHPDTSRIHFPAGTNFLHLPRGIAFFACVYLSHIAGCLNAKSWRMYWASLSIKGCHSSLTAEKDRCYYRR</sequence>
<keyword evidence="3" id="KW-1185">Reference proteome</keyword>
<evidence type="ECO:0000313" key="2">
    <source>
        <dbReference type="EMBL" id="GFY56472.1"/>
    </source>
</evidence>
<reference evidence="1" key="1">
    <citation type="submission" date="2020-08" db="EMBL/GenBank/DDBJ databases">
        <title>Multicomponent nature underlies the extraordinary mechanical properties of spider dragline silk.</title>
        <authorList>
            <person name="Kono N."/>
            <person name="Nakamura H."/>
            <person name="Mori M."/>
            <person name="Yoshida Y."/>
            <person name="Ohtoshi R."/>
            <person name="Malay A.D."/>
            <person name="Moran D.A.P."/>
            <person name="Tomita M."/>
            <person name="Numata K."/>
            <person name="Arakawa K."/>
        </authorList>
    </citation>
    <scope>NUCLEOTIDE SEQUENCE</scope>
</reference>
<evidence type="ECO:0000313" key="3">
    <source>
        <dbReference type="Proteomes" id="UP000886998"/>
    </source>
</evidence>
<gene>
    <name evidence="2" type="ORF">TNIN_186371</name>
    <name evidence="1" type="ORF">TNIN_269071</name>
</gene>